<dbReference type="Proteomes" id="UP001589748">
    <property type="component" value="Unassembled WGS sequence"/>
</dbReference>
<dbReference type="EMBL" id="JBHMDM010000004">
    <property type="protein sequence ID" value="MFB9376831.1"/>
    <property type="molecule type" value="Genomic_DNA"/>
</dbReference>
<accession>A0ABV5LRV9</accession>
<feature type="domain" description="DUF4232" evidence="1">
    <location>
        <begin position="5"/>
        <end position="136"/>
    </location>
</feature>
<evidence type="ECO:0000313" key="3">
    <source>
        <dbReference type="Proteomes" id="UP001589748"/>
    </source>
</evidence>
<evidence type="ECO:0000259" key="1">
    <source>
        <dbReference type="Pfam" id="PF14016"/>
    </source>
</evidence>
<gene>
    <name evidence="2" type="ORF">ACFFVI_07610</name>
</gene>
<name>A0ABV5LRV9_9ACTN</name>
<organism evidence="2 3">
    <name type="scientific">Kineococcus gynurae</name>
    <dbReference type="NCBI Taxonomy" id="452979"/>
    <lineage>
        <taxon>Bacteria</taxon>
        <taxon>Bacillati</taxon>
        <taxon>Actinomycetota</taxon>
        <taxon>Actinomycetes</taxon>
        <taxon>Kineosporiales</taxon>
        <taxon>Kineosporiaceae</taxon>
        <taxon>Kineococcus</taxon>
    </lineage>
</organism>
<dbReference type="Pfam" id="PF14016">
    <property type="entry name" value="DUF4232"/>
    <property type="match status" value="1"/>
</dbReference>
<dbReference type="RefSeq" id="WP_380135688.1">
    <property type="nucleotide sequence ID" value="NZ_JBHLUI010000003.1"/>
</dbReference>
<evidence type="ECO:0000313" key="2">
    <source>
        <dbReference type="EMBL" id="MFB9376831.1"/>
    </source>
</evidence>
<sequence length="140" mass="14087">MACVDEDLAPGLAPGATAGAAAGSATITLTNISPRTCTVRGFGGVSLGRSDGGTILSSQQRTDDSPVLVVLAPGDRARSGITWSRTADTAVGEPATGDCEAVPTSLLVIPPDQIAPIAIPWNFGPVCAQGRLVQTPYVAD</sequence>
<keyword evidence="3" id="KW-1185">Reference proteome</keyword>
<reference evidence="2 3" key="1">
    <citation type="submission" date="2024-09" db="EMBL/GenBank/DDBJ databases">
        <authorList>
            <person name="Sun Q."/>
            <person name="Mori K."/>
        </authorList>
    </citation>
    <scope>NUCLEOTIDE SEQUENCE [LARGE SCALE GENOMIC DNA]</scope>
    <source>
        <strain evidence="2 3">TISTR 1856</strain>
    </source>
</reference>
<dbReference type="InterPro" id="IPR025326">
    <property type="entry name" value="DUF4232"/>
</dbReference>
<comment type="caution">
    <text evidence="2">The sequence shown here is derived from an EMBL/GenBank/DDBJ whole genome shotgun (WGS) entry which is preliminary data.</text>
</comment>
<proteinExistence type="predicted"/>
<protein>
    <submittedName>
        <fullName evidence="2">DUF4232 domain-containing protein</fullName>
    </submittedName>
</protein>